<dbReference type="PANTHER" id="PTHR46320">
    <property type="entry name" value="GLYCEROPHOSPHODIESTER PHOSPHODIESTERASE 1"/>
    <property type="match status" value="1"/>
</dbReference>
<gene>
    <name evidence="2" type="ORF">L0U88_14530</name>
</gene>
<feature type="domain" description="GP-PDE" evidence="1">
    <location>
        <begin position="21"/>
        <end position="254"/>
    </location>
</feature>
<sequence length="254" mass="29290">MKTWLLVLSLFVGSTLYSQSNRLIAHRGGVVDESSPENSLPALQKAIEQHYWMVEIDLRLTADSVLITQHDRNFNRYFGVDSLVTAMNWSAVQKLRSNAGTRVLQFEEVLQQCQQKIHVMIDNKIQGFNESLFQRVLSLLDKYQLRESALMIGTDESTEFFRGKIKLSCTRKQLEEYQQRPDFNPAHYYLFSSQISKEDVTWAEKQGILVVGVLNHRNPNLAEAKEKMKLQAAELIRSGVRIFQLDSAFKDFVN</sequence>
<proteinExistence type="predicted"/>
<organism evidence="2 3">
    <name type="scientific">Flavihumibacter fluminis</name>
    <dbReference type="NCBI Taxonomy" id="2909236"/>
    <lineage>
        <taxon>Bacteria</taxon>
        <taxon>Pseudomonadati</taxon>
        <taxon>Bacteroidota</taxon>
        <taxon>Chitinophagia</taxon>
        <taxon>Chitinophagales</taxon>
        <taxon>Chitinophagaceae</taxon>
        <taxon>Flavihumibacter</taxon>
    </lineage>
</organism>
<dbReference type="CDD" id="cd08566">
    <property type="entry name" value="GDPD_AtGDE_like"/>
    <property type="match status" value="1"/>
</dbReference>
<dbReference type="PROSITE" id="PS51704">
    <property type="entry name" value="GP_PDE"/>
    <property type="match status" value="1"/>
</dbReference>
<reference evidence="2 3" key="1">
    <citation type="submission" date="2022-01" db="EMBL/GenBank/DDBJ databases">
        <title>Flavihumibacter sp. nov., isolated from sediment of a river.</title>
        <authorList>
            <person name="Liu H."/>
        </authorList>
    </citation>
    <scope>NUCLEOTIDE SEQUENCE [LARGE SCALE GENOMIC DNA]</scope>
    <source>
        <strain evidence="2 3">RY-1</strain>
    </source>
</reference>
<evidence type="ECO:0000259" key="1">
    <source>
        <dbReference type="PROSITE" id="PS51704"/>
    </source>
</evidence>
<protein>
    <submittedName>
        <fullName evidence="2">Glycerophosphodiester phosphodiesterase family protein</fullName>
    </submittedName>
</protein>
<dbReference type="SUPFAM" id="SSF51695">
    <property type="entry name" value="PLC-like phosphodiesterases"/>
    <property type="match status" value="1"/>
</dbReference>
<dbReference type="Proteomes" id="UP001200145">
    <property type="component" value="Unassembled WGS sequence"/>
</dbReference>
<dbReference type="InterPro" id="IPR017946">
    <property type="entry name" value="PLC-like_Pdiesterase_TIM-brl"/>
</dbReference>
<dbReference type="Pfam" id="PF03009">
    <property type="entry name" value="GDPD"/>
    <property type="match status" value="1"/>
</dbReference>
<dbReference type="PANTHER" id="PTHR46320:SF1">
    <property type="entry name" value="GLYCEROPHOSPHODIESTER PHOSPHODIESTERASE 1"/>
    <property type="match status" value="1"/>
</dbReference>
<evidence type="ECO:0000313" key="3">
    <source>
        <dbReference type="Proteomes" id="UP001200145"/>
    </source>
</evidence>
<name>A0ABS9BL69_9BACT</name>
<dbReference type="RefSeq" id="WP_234866800.1">
    <property type="nucleotide sequence ID" value="NZ_JAKEVY010000003.1"/>
</dbReference>
<dbReference type="EMBL" id="JAKEVY010000003">
    <property type="protein sequence ID" value="MCF1715852.1"/>
    <property type="molecule type" value="Genomic_DNA"/>
</dbReference>
<dbReference type="InterPro" id="IPR030395">
    <property type="entry name" value="GP_PDE_dom"/>
</dbReference>
<accession>A0ABS9BL69</accession>
<keyword evidence="3" id="KW-1185">Reference proteome</keyword>
<comment type="caution">
    <text evidence="2">The sequence shown here is derived from an EMBL/GenBank/DDBJ whole genome shotgun (WGS) entry which is preliminary data.</text>
</comment>
<dbReference type="Gene3D" id="3.20.20.190">
    <property type="entry name" value="Phosphatidylinositol (PI) phosphodiesterase"/>
    <property type="match status" value="1"/>
</dbReference>
<evidence type="ECO:0000313" key="2">
    <source>
        <dbReference type="EMBL" id="MCF1715852.1"/>
    </source>
</evidence>